<name>A0A7S1YC19_9STRA</name>
<feature type="transmembrane region" description="Helical" evidence="2">
    <location>
        <begin position="31"/>
        <end position="52"/>
    </location>
</feature>
<feature type="region of interest" description="Disordered" evidence="1">
    <location>
        <begin position="1"/>
        <end position="29"/>
    </location>
</feature>
<dbReference type="Gene3D" id="2.40.100.10">
    <property type="entry name" value="Cyclophilin-like"/>
    <property type="match status" value="1"/>
</dbReference>
<organism evidence="4">
    <name type="scientific">Grammatophora oceanica</name>
    <dbReference type="NCBI Taxonomy" id="210454"/>
    <lineage>
        <taxon>Eukaryota</taxon>
        <taxon>Sar</taxon>
        <taxon>Stramenopiles</taxon>
        <taxon>Ochrophyta</taxon>
        <taxon>Bacillariophyta</taxon>
        <taxon>Fragilariophyceae</taxon>
        <taxon>Fragilariophycidae</taxon>
        <taxon>Rhabdonematales</taxon>
        <taxon>Grammatophoraceae</taxon>
        <taxon>Grammatophora</taxon>
    </lineage>
</organism>
<dbReference type="AlphaFoldDB" id="A0A7S1YC19"/>
<dbReference type="GO" id="GO:0003755">
    <property type="term" value="F:peptidyl-prolyl cis-trans isomerase activity"/>
    <property type="evidence" value="ECO:0007669"/>
    <property type="project" value="InterPro"/>
</dbReference>
<dbReference type="EMBL" id="HBGK01031862">
    <property type="protein sequence ID" value="CAD9290438.1"/>
    <property type="molecule type" value="Transcribed_RNA"/>
</dbReference>
<evidence type="ECO:0000259" key="3">
    <source>
        <dbReference type="Pfam" id="PF00160"/>
    </source>
</evidence>
<keyword evidence="2" id="KW-0812">Transmembrane</keyword>
<accession>A0A7S1YC19</accession>
<keyword evidence="2" id="KW-0472">Membrane</keyword>
<sequence length="255" mass="27464">MMLALKAAQQKRRTVSTPMSRRKGGGDGSSSVKLICCSIVLVIFAVGSYLYYQTEAAFQQLSKTVIDGSAPSGGSSLRQGVGGGNHGTMVLIIPEHGEIKIGLKPELSQESVQYIEDLVSSGCADCKFYRAEAEGILQGILKSTYAKTSVKKGDCPVEFQGKQQNCPAHDPNCGCHGPTMVKGMVGWAGGGTGPDFFISNYNRPATWWGQQHTVFGHIVDPDSLNVLDKVVHLPATKRGGMTFLDDKIHFQVEIR</sequence>
<proteinExistence type="predicted"/>
<gene>
    <name evidence="4" type="ORF">GOCE00092_LOCUS16637</name>
</gene>
<dbReference type="PANTHER" id="PTHR46873">
    <property type="entry name" value="EXPRESSED PROTEIN"/>
    <property type="match status" value="1"/>
</dbReference>
<dbReference type="Pfam" id="PF00160">
    <property type="entry name" value="Pro_isomerase"/>
    <property type="match status" value="1"/>
</dbReference>
<dbReference type="PANTHER" id="PTHR46873:SF1">
    <property type="entry name" value="EXPRESSED PROTEIN"/>
    <property type="match status" value="1"/>
</dbReference>
<dbReference type="SUPFAM" id="SSF50891">
    <property type="entry name" value="Cyclophilin-like"/>
    <property type="match status" value="1"/>
</dbReference>
<keyword evidence="2" id="KW-1133">Transmembrane helix</keyword>
<dbReference type="InterPro" id="IPR029000">
    <property type="entry name" value="Cyclophilin-like_dom_sf"/>
</dbReference>
<feature type="domain" description="PPIase cyclophilin-type" evidence="3">
    <location>
        <begin position="95"/>
        <end position="237"/>
    </location>
</feature>
<evidence type="ECO:0000313" key="4">
    <source>
        <dbReference type="EMBL" id="CAD9290438.1"/>
    </source>
</evidence>
<evidence type="ECO:0000256" key="1">
    <source>
        <dbReference type="SAM" id="MobiDB-lite"/>
    </source>
</evidence>
<protein>
    <recommendedName>
        <fullName evidence="3">PPIase cyclophilin-type domain-containing protein</fullName>
    </recommendedName>
</protein>
<evidence type="ECO:0000256" key="2">
    <source>
        <dbReference type="SAM" id="Phobius"/>
    </source>
</evidence>
<dbReference type="InterPro" id="IPR002130">
    <property type="entry name" value="Cyclophilin-type_PPIase_dom"/>
</dbReference>
<reference evidence="4" key="1">
    <citation type="submission" date="2021-01" db="EMBL/GenBank/DDBJ databases">
        <authorList>
            <person name="Corre E."/>
            <person name="Pelletier E."/>
            <person name="Niang G."/>
            <person name="Scheremetjew M."/>
            <person name="Finn R."/>
            <person name="Kale V."/>
            <person name="Holt S."/>
            <person name="Cochrane G."/>
            <person name="Meng A."/>
            <person name="Brown T."/>
            <person name="Cohen L."/>
        </authorList>
    </citation>
    <scope>NUCLEOTIDE SEQUENCE</scope>
    <source>
        <strain evidence="4">CCMP 410</strain>
    </source>
</reference>